<accession>A0A9W7B380</accession>
<keyword evidence="2" id="KW-0175">Coiled coil</keyword>
<proteinExistence type="inferred from homology"/>
<organism evidence="6 7">
    <name type="scientific">Triparma verrucosa</name>
    <dbReference type="NCBI Taxonomy" id="1606542"/>
    <lineage>
        <taxon>Eukaryota</taxon>
        <taxon>Sar</taxon>
        <taxon>Stramenopiles</taxon>
        <taxon>Ochrophyta</taxon>
        <taxon>Bolidophyceae</taxon>
        <taxon>Parmales</taxon>
        <taxon>Triparmaceae</taxon>
        <taxon>Triparma</taxon>
    </lineage>
</organism>
<comment type="similarity">
    <text evidence="1">Belongs to the RUS1 family.</text>
</comment>
<evidence type="ECO:0000259" key="5">
    <source>
        <dbReference type="Pfam" id="PF24160"/>
    </source>
</evidence>
<keyword evidence="3" id="KW-0472">Membrane</keyword>
<keyword evidence="3" id="KW-1133">Transmembrane helix</keyword>
<dbReference type="InterPro" id="IPR054549">
    <property type="entry name" value="UVB_sens_RUS_dom"/>
</dbReference>
<dbReference type="EMBL" id="BRXX01000022">
    <property type="protein sequence ID" value="GMH83052.1"/>
    <property type="molecule type" value="Genomic_DNA"/>
</dbReference>
<comment type="caution">
    <text evidence="6">The sequence shown here is derived from an EMBL/GenBank/DDBJ whole genome shotgun (WGS) entry which is preliminary data.</text>
</comment>
<feature type="coiled-coil region" evidence="2">
    <location>
        <begin position="442"/>
        <end position="485"/>
    </location>
</feature>
<evidence type="ECO:0000256" key="1">
    <source>
        <dbReference type="ARBA" id="ARBA00007558"/>
    </source>
</evidence>
<gene>
    <name evidence="6" type="ORF">TrVE_jg538</name>
</gene>
<dbReference type="AlphaFoldDB" id="A0A9W7B380"/>
<feature type="domain" description="Protein root UVB sensitive/RUS" evidence="4">
    <location>
        <begin position="134"/>
        <end position="366"/>
    </location>
</feature>
<keyword evidence="7" id="KW-1185">Reference proteome</keyword>
<dbReference type="InterPro" id="IPR055412">
    <property type="entry name" value="UVB_sens_C"/>
</dbReference>
<dbReference type="PANTHER" id="PTHR12770">
    <property type="entry name" value="RUS1 FAMILY PROTEIN C16ORF58"/>
    <property type="match status" value="1"/>
</dbReference>
<dbReference type="Proteomes" id="UP001165160">
    <property type="component" value="Unassembled WGS sequence"/>
</dbReference>
<dbReference type="PANTHER" id="PTHR12770:SF20">
    <property type="entry name" value="PROTEIN ROOT UVB SENSITIVE 6"/>
    <property type="match status" value="1"/>
</dbReference>
<feature type="domain" description="Root UVB sensitive protein C-terminal" evidence="5">
    <location>
        <begin position="457"/>
        <end position="573"/>
    </location>
</feature>
<evidence type="ECO:0000256" key="3">
    <source>
        <dbReference type="SAM" id="Phobius"/>
    </source>
</evidence>
<dbReference type="InterPro" id="IPR006968">
    <property type="entry name" value="RUS_fam"/>
</dbReference>
<evidence type="ECO:0000259" key="4">
    <source>
        <dbReference type="Pfam" id="PF04884"/>
    </source>
</evidence>
<name>A0A9W7B380_9STRA</name>
<protein>
    <submittedName>
        <fullName evidence="6">Uncharacterized protein</fullName>
    </submittedName>
</protein>
<evidence type="ECO:0000256" key="2">
    <source>
        <dbReference type="SAM" id="Coils"/>
    </source>
</evidence>
<evidence type="ECO:0000313" key="6">
    <source>
        <dbReference type="EMBL" id="GMH83052.1"/>
    </source>
</evidence>
<feature type="transmembrane region" description="Helical" evidence="3">
    <location>
        <begin position="233"/>
        <end position="258"/>
    </location>
</feature>
<keyword evidence="3" id="KW-0812">Transmembrane</keyword>
<evidence type="ECO:0000313" key="7">
    <source>
        <dbReference type="Proteomes" id="UP001165160"/>
    </source>
</evidence>
<dbReference type="Pfam" id="PF04884">
    <property type="entry name" value="UVB_sens_prot"/>
    <property type="match status" value="1"/>
</dbReference>
<sequence>MCVLLMSLRRLVFYSAVLVALFSSTNCLLVRIPSSICSLRSPFNQIDQTRRRHQRDHQSDVQLGCPNSFIRGSSSTLGSSPINNDINNDTTDDDDFYEIDFRYGTRTKLAYEGKKDQFVSQGEEGEDSSAYKSRSLKYILTSSFLPEGVTPDYYTFIKWRLLQRFISANVHVLGTQSLLLGLGIKNKNSLGLSAALNWVLKDCLGKVVRMFWASKMGRKFDSDAKRWRFRASLLFALGNGLEIVTYVYPLFFLFYATLANCLKQISMLTSSSTRNALYNSFREKGRENIGDITAKGEAQISVVDLLGIASGVCLSKFVVGGEVRNILVTFLVLQGLEIACMYKEIRSVVFKMLNFERLWGVVEGYVGLGSAGEGGGRGGMPNVPTPQQLAETERVFKPPRHLCRRAIAFGSLGRAKLTPSELKELLGVFEGEKYLLVVGEDIKNVRRNRQRRRKKNQAVKRQDKLSNAEREEEIYREIVVNAQEDCHIVLHSEATNLDIVKSTIALASLRRQLGNTCAQGLDEICELGLDKRRTSDSIGYVRAAKEEADMKFQGFVDKLGEAGWQNDKFMFGRVSMRNEWKLK</sequence>
<dbReference type="Pfam" id="PF24160">
    <property type="entry name" value="UVB_sens_C"/>
    <property type="match status" value="1"/>
</dbReference>
<reference evidence="7" key="1">
    <citation type="journal article" date="2023" name="Commun. Biol.">
        <title>Genome analysis of Parmales, the sister group of diatoms, reveals the evolutionary specialization of diatoms from phago-mixotrophs to photoautotrophs.</title>
        <authorList>
            <person name="Ban H."/>
            <person name="Sato S."/>
            <person name="Yoshikawa S."/>
            <person name="Yamada K."/>
            <person name="Nakamura Y."/>
            <person name="Ichinomiya M."/>
            <person name="Sato N."/>
            <person name="Blanc-Mathieu R."/>
            <person name="Endo H."/>
            <person name="Kuwata A."/>
            <person name="Ogata H."/>
        </authorList>
    </citation>
    <scope>NUCLEOTIDE SEQUENCE [LARGE SCALE GENOMIC DNA]</scope>
    <source>
        <strain evidence="7">NIES 3699</strain>
    </source>
</reference>